<organism evidence="10 11">
    <name type="scientific">Polarella glacialis</name>
    <name type="common">Dinoflagellate</name>
    <dbReference type="NCBI Taxonomy" id="89957"/>
    <lineage>
        <taxon>Eukaryota</taxon>
        <taxon>Sar</taxon>
        <taxon>Alveolata</taxon>
        <taxon>Dinophyceae</taxon>
        <taxon>Suessiales</taxon>
        <taxon>Suessiaceae</taxon>
        <taxon>Polarella</taxon>
    </lineage>
</organism>
<reference evidence="10" key="1">
    <citation type="submission" date="2021-02" db="EMBL/GenBank/DDBJ databases">
        <authorList>
            <person name="Dougan E. K."/>
            <person name="Rhodes N."/>
            <person name="Thang M."/>
            <person name="Chan C."/>
        </authorList>
    </citation>
    <scope>NUCLEOTIDE SEQUENCE</scope>
</reference>
<dbReference type="PROSITE" id="PS50235">
    <property type="entry name" value="USP_3"/>
    <property type="match status" value="1"/>
</dbReference>
<evidence type="ECO:0000256" key="6">
    <source>
        <dbReference type="ARBA" id="ARBA00022801"/>
    </source>
</evidence>
<dbReference type="Gene3D" id="3.90.70.10">
    <property type="entry name" value="Cysteine proteinases"/>
    <property type="match status" value="1"/>
</dbReference>
<protein>
    <recommendedName>
        <fullName evidence="3">ubiquitinyl hydrolase 1</fullName>
        <ecNumber evidence="3">3.4.19.12</ecNumber>
    </recommendedName>
</protein>
<dbReference type="OrthoDB" id="289038at2759"/>
<feature type="region of interest" description="Disordered" evidence="8">
    <location>
        <begin position="172"/>
        <end position="220"/>
    </location>
</feature>
<dbReference type="SUPFAM" id="SSF54001">
    <property type="entry name" value="Cysteine proteinases"/>
    <property type="match status" value="1"/>
</dbReference>
<evidence type="ECO:0000313" key="10">
    <source>
        <dbReference type="EMBL" id="CAE8631080.1"/>
    </source>
</evidence>
<keyword evidence="5" id="KW-0833">Ubl conjugation pathway</keyword>
<dbReference type="InterPro" id="IPR028889">
    <property type="entry name" value="USP"/>
</dbReference>
<evidence type="ECO:0000256" key="2">
    <source>
        <dbReference type="ARBA" id="ARBA00009085"/>
    </source>
</evidence>
<dbReference type="PROSITE" id="PS00973">
    <property type="entry name" value="USP_2"/>
    <property type="match status" value="1"/>
</dbReference>
<dbReference type="PANTHER" id="PTHR24006">
    <property type="entry name" value="UBIQUITIN CARBOXYL-TERMINAL HYDROLASE"/>
    <property type="match status" value="1"/>
</dbReference>
<comment type="caution">
    <text evidence="10">The sequence shown here is derived from an EMBL/GenBank/DDBJ whole genome shotgun (WGS) entry which is preliminary data.</text>
</comment>
<dbReference type="InterPro" id="IPR050164">
    <property type="entry name" value="Peptidase_C19"/>
</dbReference>
<name>A0A813H075_POLGL</name>
<dbReference type="GO" id="GO:0005829">
    <property type="term" value="C:cytosol"/>
    <property type="evidence" value="ECO:0007669"/>
    <property type="project" value="TreeGrafter"/>
</dbReference>
<keyword evidence="6" id="KW-0378">Hydrolase</keyword>
<evidence type="ECO:0000256" key="8">
    <source>
        <dbReference type="SAM" id="MobiDB-lite"/>
    </source>
</evidence>
<dbReference type="PANTHER" id="PTHR24006:SF758">
    <property type="entry name" value="UBIQUITIN CARBOXYL-TERMINAL HYDROLASE 36"/>
    <property type="match status" value="1"/>
</dbReference>
<evidence type="ECO:0000256" key="5">
    <source>
        <dbReference type="ARBA" id="ARBA00022786"/>
    </source>
</evidence>
<feature type="non-terminal residue" evidence="10">
    <location>
        <position position="1"/>
    </location>
</feature>
<sequence length="322" mass="35713">EAERPISLEELLKSLHTPEVIEGYDCDSCREASVRTGSEHVRSTITQHAGSISRTSDILTFVLYRFCQTFDAAGHFQAEKVQRQVTYPTVLTLETGEYHLFGVVSHLGSSLKSGHYIAAVKSLRDDAWYECNDERVKPLTIKALYDGRPVSSLREGSDPYILFYHRVKGADGQGSAEDSNSTSKLPPPEASSLPAAGETASIQEDPKLAKSSRSDESLDSEWVLVSPDAPPTAGPPRASTPSDVELLVNTDADHMSNEHEWICNPQKKQRSSPPLSQKMVARQERSCFQGWLALLTQSSRQSKQPFFESQMQIEMWEGMVPP</sequence>
<dbReference type="AlphaFoldDB" id="A0A813H075"/>
<feature type="domain" description="USP" evidence="9">
    <location>
        <begin position="1"/>
        <end position="167"/>
    </location>
</feature>
<dbReference type="InterPro" id="IPR038765">
    <property type="entry name" value="Papain-like_cys_pep_sf"/>
</dbReference>
<dbReference type="CDD" id="cd02257">
    <property type="entry name" value="Peptidase_C19"/>
    <property type="match status" value="1"/>
</dbReference>
<gene>
    <name evidence="10" type="ORF">PGLA1383_LOCUS47221</name>
</gene>
<keyword evidence="11" id="KW-1185">Reference proteome</keyword>
<evidence type="ECO:0000313" key="11">
    <source>
        <dbReference type="Proteomes" id="UP000654075"/>
    </source>
</evidence>
<keyword evidence="7" id="KW-0788">Thiol protease</keyword>
<keyword evidence="4" id="KW-0645">Protease</keyword>
<comment type="catalytic activity">
    <reaction evidence="1">
        <text>Thiol-dependent hydrolysis of ester, thioester, amide, peptide and isopeptide bonds formed by the C-terminal Gly of ubiquitin (a 76-residue protein attached to proteins as an intracellular targeting signal).</text>
        <dbReference type="EC" id="3.4.19.12"/>
    </reaction>
</comment>
<dbReference type="EC" id="3.4.19.12" evidence="3"/>
<dbReference type="Pfam" id="PF00443">
    <property type="entry name" value="UCH"/>
    <property type="match status" value="1"/>
</dbReference>
<dbReference type="GO" id="GO:0005634">
    <property type="term" value="C:nucleus"/>
    <property type="evidence" value="ECO:0007669"/>
    <property type="project" value="TreeGrafter"/>
</dbReference>
<evidence type="ECO:0000256" key="7">
    <source>
        <dbReference type="ARBA" id="ARBA00022807"/>
    </source>
</evidence>
<accession>A0A813H075</accession>
<evidence type="ECO:0000259" key="9">
    <source>
        <dbReference type="PROSITE" id="PS50235"/>
    </source>
</evidence>
<dbReference type="InterPro" id="IPR001394">
    <property type="entry name" value="Peptidase_C19_UCH"/>
</dbReference>
<evidence type="ECO:0000256" key="3">
    <source>
        <dbReference type="ARBA" id="ARBA00012759"/>
    </source>
</evidence>
<dbReference type="EMBL" id="CAJNNV010030027">
    <property type="protein sequence ID" value="CAE8631080.1"/>
    <property type="molecule type" value="Genomic_DNA"/>
</dbReference>
<feature type="compositionally biased region" description="Basic and acidic residues" evidence="8">
    <location>
        <begin position="204"/>
        <end position="216"/>
    </location>
</feature>
<dbReference type="InterPro" id="IPR018200">
    <property type="entry name" value="USP_CS"/>
</dbReference>
<dbReference type="GO" id="GO:0016579">
    <property type="term" value="P:protein deubiquitination"/>
    <property type="evidence" value="ECO:0007669"/>
    <property type="project" value="InterPro"/>
</dbReference>
<comment type="similarity">
    <text evidence="2">Belongs to the peptidase C19 family.</text>
</comment>
<dbReference type="GO" id="GO:0006508">
    <property type="term" value="P:proteolysis"/>
    <property type="evidence" value="ECO:0007669"/>
    <property type="project" value="UniProtKB-KW"/>
</dbReference>
<dbReference type="Proteomes" id="UP000654075">
    <property type="component" value="Unassembled WGS sequence"/>
</dbReference>
<dbReference type="GO" id="GO:0004843">
    <property type="term" value="F:cysteine-type deubiquitinase activity"/>
    <property type="evidence" value="ECO:0007669"/>
    <property type="project" value="UniProtKB-EC"/>
</dbReference>
<proteinExistence type="inferred from homology"/>
<evidence type="ECO:0000256" key="1">
    <source>
        <dbReference type="ARBA" id="ARBA00000707"/>
    </source>
</evidence>
<evidence type="ECO:0000256" key="4">
    <source>
        <dbReference type="ARBA" id="ARBA00022670"/>
    </source>
</evidence>